<protein>
    <submittedName>
        <fullName evidence="10">tRNA (N(6)-L-threonylcarbamoyladenosine(37)-C(2))-methylthiotransferase MtaB</fullName>
    </submittedName>
</protein>
<dbReference type="Pfam" id="PF00919">
    <property type="entry name" value="UPF0004"/>
    <property type="match status" value="1"/>
</dbReference>
<sequence length="430" mass="47040">MQRIAITTLGCKINQFESAAMTEALEQEGYSFVPFSESADIYVINSCTVTAKTDAESRRLIRRATRINPQARVVITGCYAQMAGDDLLKLPGVNLILGNSEKKDIVGFIKGLRDEPQAVVSDIFQQRSGERTQLESFAEHTRAFLQVQNGCDARCAYCIVPFARGASRSVAPQEALDGMAAFAAKGFQEIVLTGIHLGAYGLDLEPATDLLGLMRLAERQRVVRRLRVGSVEPTEVPAEMIDFMAESKMVCPHLHLPLQSGSDGVLARMNRGYDTALFRSVVEALVAAMPDVSIGSDVIAGFPGETDQEFQETLSFIESLPLAYLHVFPYSQRPGTPAATMAAQVQPRVIKERAEALRILSEKKKAEYAARFVGRELQVLVQKDEGGRKGLSRNYLPVLIEECEGLVNQEVAVLITGTRGGELTGRLTAR</sequence>
<dbReference type="NCBIfam" id="TIGR01579">
    <property type="entry name" value="MiaB-like-C"/>
    <property type="match status" value="1"/>
</dbReference>
<evidence type="ECO:0000313" key="11">
    <source>
        <dbReference type="Proteomes" id="UP000641025"/>
    </source>
</evidence>
<feature type="domain" description="MTTase N-terminal" evidence="8">
    <location>
        <begin position="2"/>
        <end position="114"/>
    </location>
</feature>
<keyword evidence="3" id="KW-0808">Transferase</keyword>
<gene>
    <name evidence="10" type="primary">mtaB</name>
    <name evidence="10" type="ORF">JFN90_17690</name>
</gene>
<organism evidence="10 11">
    <name type="scientific">Geomonas propionica</name>
    <dbReference type="NCBI Taxonomy" id="2798582"/>
    <lineage>
        <taxon>Bacteria</taxon>
        <taxon>Pseudomonadati</taxon>
        <taxon>Thermodesulfobacteriota</taxon>
        <taxon>Desulfuromonadia</taxon>
        <taxon>Geobacterales</taxon>
        <taxon>Geobacteraceae</taxon>
        <taxon>Geomonas</taxon>
    </lineage>
</organism>
<dbReference type="SFLD" id="SFLDG01082">
    <property type="entry name" value="B12-binding_domain_containing"/>
    <property type="match status" value="1"/>
</dbReference>
<dbReference type="InterPro" id="IPR013848">
    <property type="entry name" value="Methylthiotransferase_N"/>
</dbReference>
<keyword evidence="5" id="KW-0479">Metal-binding</keyword>
<dbReference type="Gene3D" id="3.80.30.20">
    <property type="entry name" value="tm_1862 like domain"/>
    <property type="match status" value="1"/>
</dbReference>
<dbReference type="Proteomes" id="UP000641025">
    <property type="component" value="Unassembled WGS sequence"/>
</dbReference>
<evidence type="ECO:0000256" key="4">
    <source>
        <dbReference type="ARBA" id="ARBA00022691"/>
    </source>
</evidence>
<dbReference type="PROSITE" id="PS51449">
    <property type="entry name" value="MTTASE_N"/>
    <property type="match status" value="1"/>
</dbReference>
<proteinExistence type="predicted"/>
<dbReference type="EMBL" id="JAEMHK010000014">
    <property type="protein sequence ID" value="MBJ6801964.1"/>
    <property type="molecule type" value="Genomic_DNA"/>
</dbReference>
<dbReference type="Pfam" id="PF04055">
    <property type="entry name" value="Radical_SAM"/>
    <property type="match status" value="1"/>
</dbReference>
<keyword evidence="11" id="KW-1185">Reference proteome</keyword>
<reference evidence="10 11" key="1">
    <citation type="submission" date="2020-12" db="EMBL/GenBank/DDBJ databases">
        <title>Geomonas sp. Red259, isolated from paddy soil.</title>
        <authorList>
            <person name="Xu Z."/>
            <person name="Zhang Z."/>
            <person name="Masuda Y."/>
            <person name="Itoh H."/>
            <person name="Senoo K."/>
        </authorList>
    </citation>
    <scope>NUCLEOTIDE SEQUENCE [LARGE SCALE GENOMIC DNA]</scope>
    <source>
        <strain evidence="10 11">Red259</strain>
    </source>
</reference>
<accession>A0ABS0YVM2</accession>
<dbReference type="InterPro" id="IPR058240">
    <property type="entry name" value="rSAM_sf"/>
</dbReference>
<dbReference type="SUPFAM" id="SSF102114">
    <property type="entry name" value="Radical SAM enzymes"/>
    <property type="match status" value="1"/>
</dbReference>
<dbReference type="SFLD" id="SFLDS00029">
    <property type="entry name" value="Radical_SAM"/>
    <property type="match status" value="1"/>
</dbReference>
<keyword evidence="7" id="KW-0411">Iron-sulfur</keyword>
<evidence type="ECO:0000256" key="6">
    <source>
        <dbReference type="ARBA" id="ARBA00023004"/>
    </source>
</evidence>
<dbReference type="PANTHER" id="PTHR11918">
    <property type="entry name" value="RADICAL SAM PROTEINS"/>
    <property type="match status" value="1"/>
</dbReference>
<dbReference type="InterPro" id="IPR038135">
    <property type="entry name" value="Methylthiotransferase_N_sf"/>
</dbReference>
<dbReference type="PROSITE" id="PS51918">
    <property type="entry name" value="RADICAL_SAM"/>
    <property type="match status" value="1"/>
</dbReference>
<comment type="caution">
    <text evidence="10">The sequence shown here is derived from an EMBL/GenBank/DDBJ whole genome shotgun (WGS) entry which is preliminary data.</text>
</comment>
<dbReference type="InterPro" id="IPR020612">
    <property type="entry name" value="Methylthiotransferase_CS"/>
</dbReference>
<evidence type="ECO:0000256" key="3">
    <source>
        <dbReference type="ARBA" id="ARBA00022679"/>
    </source>
</evidence>
<dbReference type="PANTHER" id="PTHR11918:SF45">
    <property type="entry name" value="THREONYLCARBAMOYLADENOSINE TRNA METHYLTHIOTRANSFERASE"/>
    <property type="match status" value="1"/>
</dbReference>
<dbReference type="InterPro" id="IPR006638">
    <property type="entry name" value="Elp3/MiaA/NifB-like_rSAM"/>
</dbReference>
<comment type="cofactor">
    <cofactor evidence="1">
        <name>[4Fe-4S] cluster</name>
        <dbReference type="ChEBI" id="CHEBI:49883"/>
    </cofactor>
</comment>
<evidence type="ECO:0000256" key="2">
    <source>
        <dbReference type="ARBA" id="ARBA00022485"/>
    </source>
</evidence>
<dbReference type="SMART" id="SM00729">
    <property type="entry name" value="Elp3"/>
    <property type="match status" value="1"/>
</dbReference>
<dbReference type="PROSITE" id="PS01278">
    <property type="entry name" value="MTTASE_RADICAL"/>
    <property type="match status" value="1"/>
</dbReference>
<dbReference type="SFLD" id="SFLDG01061">
    <property type="entry name" value="methylthiotransferase"/>
    <property type="match status" value="1"/>
</dbReference>
<dbReference type="Gene3D" id="3.40.50.12160">
    <property type="entry name" value="Methylthiotransferase, N-terminal domain"/>
    <property type="match status" value="1"/>
</dbReference>
<keyword evidence="4" id="KW-0949">S-adenosyl-L-methionine</keyword>
<dbReference type="InterPro" id="IPR005839">
    <property type="entry name" value="Methylthiotransferase"/>
</dbReference>
<dbReference type="InterPro" id="IPR007197">
    <property type="entry name" value="rSAM"/>
</dbReference>
<keyword evidence="2" id="KW-0004">4Fe-4S</keyword>
<evidence type="ECO:0000313" key="10">
    <source>
        <dbReference type="EMBL" id="MBJ6801964.1"/>
    </source>
</evidence>
<dbReference type="NCBIfam" id="TIGR00089">
    <property type="entry name" value="MiaB/RimO family radical SAM methylthiotransferase"/>
    <property type="match status" value="1"/>
</dbReference>
<evidence type="ECO:0000256" key="7">
    <source>
        <dbReference type="ARBA" id="ARBA00023014"/>
    </source>
</evidence>
<dbReference type="RefSeq" id="WP_199396442.1">
    <property type="nucleotide sequence ID" value="NZ_JAEMHK010000014.1"/>
</dbReference>
<evidence type="ECO:0000256" key="1">
    <source>
        <dbReference type="ARBA" id="ARBA00001966"/>
    </source>
</evidence>
<keyword evidence="6" id="KW-0408">Iron</keyword>
<dbReference type="InterPro" id="IPR023404">
    <property type="entry name" value="rSAM_horseshoe"/>
</dbReference>
<dbReference type="InterPro" id="IPR006467">
    <property type="entry name" value="MiaB-like_bact"/>
</dbReference>
<dbReference type="CDD" id="cd01335">
    <property type="entry name" value="Radical_SAM"/>
    <property type="match status" value="1"/>
</dbReference>
<evidence type="ECO:0000259" key="9">
    <source>
        <dbReference type="PROSITE" id="PS51918"/>
    </source>
</evidence>
<feature type="domain" description="Radical SAM core" evidence="9">
    <location>
        <begin position="137"/>
        <end position="367"/>
    </location>
</feature>
<evidence type="ECO:0000259" key="8">
    <source>
        <dbReference type="PROSITE" id="PS51449"/>
    </source>
</evidence>
<evidence type="ECO:0000256" key="5">
    <source>
        <dbReference type="ARBA" id="ARBA00022723"/>
    </source>
</evidence>
<name>A0ABS0YVM2_9BACT</name>